<organism evidence="13 14">
    <name type="scientific">Toxoplasma gondii GAB2-2007-GAL-DOM2</name>
    <dbReference type="NCBI Taxonomy" id="1130820"/>
    <lineage>
        <taxon>Eukaryota</taxon>
        <taxon>Sar</taxon>
        <taxon>Alveolata</taxon>
        <taxon>Apicomplexa</taxon>
        <taxon>Conoidasida</taxon>
        <taxon>Coccidia</taxon>
        <taxon>Eucoccidiorida</taxon>
        <taxon>Eimeriorina</taxon>
        <taxon>Sarcocystidae</taxon>
        <taxon>Toxoplasma</taxon>
    </lineage>
</organism>
<evidence type="ECO:0000256" key="7">
    <source>
        <dbReference type="ARBA" id="ARBA00022825"/>
    </source>
</evidence>
<dbReference type="InterPro" id="IPR002610">
    <property type="entry name" value="Peptidase_S54_rhomboid-like"/>
</dbReference>
<keyword evidence="6 10" id="KW-0378">Hydrolase</keyword>
<evidence type="ECO:0000256" key="4">
    <source>
        <dbReference type="ARBA" id="ARBA00022670"/>
    </source>
</evidence>
<comment type="subcellular location">
    <subcellularLocation>
        <location evidence="2 10">Membrane</location>
        <topology evidence="2 10">Multi-pass membrane protein</topology>
    </subcellularLocation>
</comment>
<comment type="caution">
    <text evidence="10">Lacks conserved residue(s) required for the propagation of feature annotation.</text>
</comment>
<evidence type="ECO:0000256" key="6">
    <source>
        <dbReference type="ARBA" id="ARBA00022801"/>
    </source>
</evidence>
<comment type="similarity">
    <text evidence="3 10">Belongs to the peptidase S54 family.</text>
</comment>
<feature type="transmembrane region" description="Helical" evidence="10">
    <location>
        <begin position="227"/>
        <end position="244"/>
    </location>
</feature>
<dbReference type="Pfam" id="PF01694">
    <property type="entry name" value="Rhomboid"/>
    <property type="match status" value="1"/>
</dbReference>
<keyword evidence="9 10" id="KW-0472">Membrane</keyword>
<keyword evidence="5 10" id="KW-0812">Transmembrane</keyword>
<keyword evidence="4 10" id="KW-0645">Protease</keyword>
<dbReference type="VEuPathDB" id="ToxoDB:TGDOM2_263290"/>
<dbReference type="EC" id="3.4.21.105" evidence="10"/>
<comment type="caution">
    <text evidence="13">The sequence shown here is derived from an EMBL/GenBank/DDBJ whole genome shotgun (WGS) entry which is preliminary data.</text>
</comment>
<dbReference type="PANTHER" id="PTHR22936">
    <property type="entry name" value="RHOMBOID-RELATED"/>
    <property type="match status" value="1"/>
</dbReference>
<feature type="compositionally biased region" description="Polar residues" evidence="11">
    <location>
        <begin position="1"/>
        <end position="11"/>
    </location>
</feature>
<keyword evidence="8 10" id="KW-1133">Transmembrane helix</keyword>
<dbReference type="SUPFAM" id="SSF144091">
    <property type="entry name" value="Rhomboid-like"/>
    <property type="match status" value="1"/>
</dbReference>
<evidence type="ECO:0000256" key="10">
    <source>
        <dbReference type="RuleBase" id="RU362115"/>
    </source>
</evidence>
<evidence type="ECO:0000256" key="9">
    <source>
        <dbReference type="ARBA" id="ARBA00023136"/>
    </source>
</evidence>
<dbReference type="MEROPS" id="S54.020"/>
<dbReference type="GO" id="GO:0016020">
    <property type="term" value="C:membrane"/>
    <property type="evidence" value="ECO:0007669"/>
    <property type="project" value="UniProtKB-SubCell"/>
</dbReference>
<evidence type="ECO:0000256" key="2">
    <source>
        <dbReference type="ARBA" id="ARBA00004141"/>
    </source>
</evidence>
<comment type="function">
    <text evidence="10">Serine protease involved in intramembrane proteolysis.</text>
</comment>
<evidence type="ECO:0000259" key="12">
    <source>
        <dbReference type="Pfam" id="PF01694"/>
    </source>
</evidence>
<evidence type="ECO:0000256" key="1">
    <source>
        <dbReference type="ARBA" id="ARBA00000156"/>
    </source>
</evidence>
<dbReference type="OrthoDB" id="418595at2759"/>
<dbReference type="GO" id="GO:0004252">
    <property type="term" value="F:serine-type endopeptidase activity"/>
    <property type="evidence" value="ECO:0007669"/>
    <property type="project" value="InterPro"/>
</dbReference>
<feature type="transmembrane region" description="Helical" evidence="10">
    <location>
        <begin position="110"/>
        <end position="132"/>
    </location>
</feature>
<keyword evidence="7 10" id="KW-0720">Serine protease</keyword>
<feature type="region of interest" description="Disordered" evidence="11">
    <location>
        <begin position="1"/>
        <end position="26"/>
    </location>
</feature>
<sequence>MANIRTLSDYASSPPRGSSALEGEVGQGGSPLPLFFPSGTQSGENVSWIQWLCPGIHLKSPIIIISFVQIAVYIASLAAGLAPNEILAPTPQTLVMFGANIPELIRVGEIWRLICPLFLHLNLFHILMNLWVQIRIGLTMEEKYGWKMLLAVYFGVGVLANMISAAVLFCGQMKAGASTAVFALIGVQLAELALIWHAIQDRNSAIISVCICLFFVFVSSFGRQMDSVGHIGGLVMGFAAGIWLNENSDIKPTWYDRARLTSQVALAAAPILSCIFIFLVPRC</sequence>
<dbReference type="GO" id="GO:0006508">
    <property type="term" value="P:proteolysis"/>
    <property type="evidence" value="ECO:0007669"/>
    <property type="project" value="UniProtKB-KW"/>
</dbReference>
<dbReference type="InterPro" id="IPR035952">
    <property type="entry name" value="Rhomboid-like_sf"/>
</dbReference>
<dbReference type="AlphaFoldDB" id="A0A086JFK5"/>
<dbReference type="InterPro" id="IPR022764">
    <property type="entry name" value="Peptidase_S54_rhomboid_dom"/>
</dbReference>
<protein>
    <recommendedName>
        <fullName evidence="10">Rhomboid-like protease</fullName>
        <ecNumber evidence="10">3.4.21.105</ecNumber>
    </recommendedName>
</protein>
<evidence type="ECO:0000256" key="8">
    <source>
        <dbReference type="ARBA" id="ARBA00022989"/>
    </source>
</evidence>
<accession>A0A086JFK5</accession>
<evidence type="ECO:0000256" key="5">
    <source>
        <dbReference type="ARBA" id="ARBA00022692"/>
    </source>
</evidence>
<dbReference type="Gene3D" id="1.20.1540.10">
    <property type="entry name" value="Rhomboid-like"/>
    <property type="match status" value="1"/>
</dbReference>
<dbReference type="EMBL" id="AHZU02001579">
    <property type="protein sequence ID" value="KFG30923.1"/>
    <property type="molecule type" value="Genomic_DNA"/>
</dbReference>
<comment type="catalytic activity">
    <reaction evidence="1 10">
        <text>Cleaves type-1 transmembrane domains using a catalytic dyad composed of serine and histidine that are contributed by different transmembrane domains.</text>
        <dbReference type="EC" id="3.4.21.105"/>
    </reaction>
</comment>
<evidence type="ECO:0000256" key="11">
    <source>
        <dbReference type="SAM" id="MobiDB-lite"/>
    </source>
</evidence>
<feature type="domain" description="Peptidase S54 rhomboid" evidence="12">
    <location>
        <begin position="108"/>
        <end position="244"/>
    </location>
</feature>
<proteinExistence type="inferred from homology"/>
<dbReference type="PANTHER" id="PTHR22936:SF69">
    <property type="entry name" value="RHOMBOID-LIKE PROTEIN"/>
    <property type="match status" value="1"/>
</dbReference>
<dbReference type="Proteomes" id="UP000028837">
    <property type="component" value="Unassembled WGS sequence"/>
</dbReference>
<feature type="transmembrane region" description="Helical" evidence="10">
    <location>
        <begin position="144"/>
        <end position="169"/>
    </location>
</feature>
<feature type="transmembrane region" description="Helical" evidence="10">
    <location>
        <begin position="175"/>
        <end position="196"/>
    </location>
</feature>
<evidence type="ECO:0000313" key="14">
    <source>
        <dbReference type="Proteomes" id="UP000028837"/>
    </source>
</evidence>
<evidence type="ECO:0000313" key="13">
    <source>
        <dbReference type="EMBL" id="KFG30923.1"/>
    </source>
</evidence>
<feature type="transmembrane region" description="Helical" evidence="10">
    <location>
        <begin position="203"/>
        <end position="221"/>
    </location>
</feature>
<evidence type="ECO:0000256" key="3">
    <source>
        <dbReference type="ARBA" id="ARBA00009045"/>
    </source>
</evidence>
<reference evidence="13 14" key="1">
    <citation type="submission" date="2014-02" db="EMBL/GenBank/DDBJ databases">
        <authorList>
            <person name="Sibley D."/>
            <person name="Venepally P."/>
            <person name="Karamycheva S."/>
            <person name="Hadjithomas M."/>
            <person name="Khan A."/>
            <person name="Brunk B."/>
            <person name="Roos D."/>
            <person name="Caler E."/>
            <person name="Lorenzi H."/>
        </authorList>
    </citation>
    <scope>NUCLEOTIDE SEQUENCE [LARGE SCALE GENOMIC DNA]</scope>
    <source>
        <strain evidence="13 14">GAB2-2007-GAL-DOM2</strain>
    </source>
</reference>
<feature type="transmembrane region" description="Helical" evidence="10">
    <location>
        <begin position="264"/>
        <end position="281"/>
    </location>
</feature>
<name>A0A086JFK5_TOXGO</name>
<gene>
    <name evidence="13" type="ORF">TGDOM2_263290</name>
</gene>